<protein>
    <submittedName>
        <fullName evidence="1">Uncharacterized protein</fullName>
    </submittedName>
</protein>
<accession>A0A5C6DXN5</accession>
<name>A0A5C6DXN5_9BACT</name>
<gene>
    <name evidence="1" type="ORF">Q31b_28970</name>
</gene>
<dbReference type="EMBL" id="SJPY01000004">
    <property type="protein sequence ID" value="TWU41450.1"/>
    <property type="molecule type" value="Genomic_DNA"/>
</dbReference>
<comment type="caution">
    <text evidence="1">The sequence shown here is derived from an EMBL/GenBank/DDBJ whole genome shotgun (WGS) entry which is preliminary data.</text>
</comment>
<evidence type="ECO:0000313" key="2">
    <source>
        <dbReference type="Proteomes" id="UP000315471"/>
    </source>
</evidence>
<organism evidence="1 2">
    <name type="scientific">Novipirellula aureliae</name>
    <dbReference type="NCBI Taxonomy" id="2527966"/>
    <lineage>
        <taxon>Bacteria</taxon>
        <taxon>Pseudomonadati</taxon>
        <taxon>Planctomycetota</taxon>
        <taxon>Planctomycetia</taxon>
        <taxon>Pirellulales</taxon>
        <taxon>Pirellulaceae</taxon>
        <taxon>Novipirellula</taxon>
    </lineage>
</organism>
<dbReference type="AlphaFoldDB" id="A0A5C6DXN5"/>
<evidence type="ECO:0000313" key="1">
    <source>
        <dbReference type="EMBL" id="TWU41450.1"/>
    </source>
</evidence>
<dbReference type="OrthoDB" id="255440at2"/>
<sequence>MLSLNVAETFRPYRAPKNDGESFADPSIDEAGGLLRENLTRLSLDSAEWQSLRHEARQQLISDAVRYTSTYRRVELTVNRETAPIVMAGHQPSLFHPGVWFKNFALDHIAKANDAIAINLVIDNDAASGSSIRVPTIDEISGDYTLKNIRYDRFGGGVPHEQTTISDRARFDRFDDVVSKAVAPIVDKPIIGPLWKHAKASVERCGVAGCALAQARHALEGDIGLSTLELPLGVACRGRVFAVFLLKILCDVDRFQDIYNSQTDLYREAHGIRSHAHPVPNLAREDGWIEAPIWIYSDEQPQRKAGWIKCEDGELVISNRSGLSHRFKFGPDHPCTSDEVALALADANTNSFKIRPRALLTTMYARMILSDLFLHGIGGGKYDQLGDRIAEQFFAIRPPQFMVVSATIQLPGESPEGLDPAIRVLRRKLRDIDYQPERFADKAELDEGLIEEKRRLIRDIPAKGHRREWQRRMEAINAALSSQLESVRSELRYQLALLLRRRSSLAILKSREHPFCVFNLDRLVDSYRKMLDKKGGNEVGFP</sequence>
<dbReference type="Proteomes" id="UP000315471">
    <property type="component" value="Unassembled WGS sequence"/>
</dbReference>
<keyword evidence="2" id="KW-1185">Reference proteome</keyword>
<proteinExistence type="predicted"/>
<dbReference type="RefSeq" id="WP_146600262.1">
    <property type="nucleotide sequence ID" value="NZ_SJPY01000004.1"/>
</dbReference>
<reference evidence="1 2" key="1">
    <citation type="submission" date="2019-02" db="EMBL/GenBank/DDBJ databases">
        <title>Deep-cultivation of Planctomycetes and their phenomic and genomic characterization uncovers novel biology.</title>
        <authorList>
            <person name="Wiegand S."/>
            <person name="Jogler M."/>
            <person name="Boedeker C."/>
            <person name="Pinto D."/>
            <person name="Vollmers J."/>
            <person name="Rivas-Marin E."/>
            <person name="Kohn T."/>
            <person name="Peeters S.H."/>
            <person name="Heuer A."/>
            <person name="Rast P."/>
            <person name="Oberbeckmann S."/>
            <person name="Bunk B."/>
            <person name="Jeske O."/>
            <person name="Meyerdierks A."/>
            <person name="Storesund J.E."/>
            <person name="Kallscheuer N."/>
            <person name="Luecker S."/>
            <person name="Lage O.M."/>
            <person name="Pohl T."/>
            <person name="Merkel B.J."/>
            <person name="Hornburger P."/>
            <person name="Mueller R.-W."/>
            <person name="Bruemmer F."/>
            <person name="Labrenz M."/>
            <person name="Spormann A.M."/>
            <person name="Op Den Camp H."/>
            <person name="Overmann J."/>
            <person name="Amann R."/>
            <person name="Jetten M.S.M."/>
            <person name="Mascher T."/>
            <person name="Medema M.H."/>
            <person name="Devos D.P."/>
            <person name="Kaster A.-K."/>
            <person name="Ovreas L."/>
            <person name="Rohde M."/>
            <person name="Galperin M.Y."/>
            <person name="Jogler C."/>
        </authorList>
    </citation>
    <scope>NUCLEOTIDE SEQUENCE [LARGE SCALE GENOMIC DNA]</scope>
    <source>
        <strain evidence="1 2">Q31b</strain>
    </source>
</reference>